<dbReference type="CDD" id="cd11669">
    <property type="entry name" value="TTHB210-like"/>
    <property type="match status" value="1"/>
</dbReference>
<keyword evidence="2" id="KW-1185">Reference proteome</keyword>
<name>A0ABQ2FZ55_9DEIO</name>
<gene>
    <name evidence="1" type="ORF">GCM10010840_01670</name>
</gene>
<dbReference type="EMBL" id="BMOL01000001">
    <property type="protein sequence ID" value="GGL67361.1"/>
    <property type="molecule type" value="Genomic_DNA"/>
</dbReference>
<evidence type="ECO:0000313" key="2">
    <source>
        <dbReference type="Proteomes" id="UP000639973"/>
    </source>
</evidence>
<reference evidence="2" key="1">
    <citation type="journal article" date="2019" name="Int. J. Syst. Evol. Microbiol.">
        <title>The Global Catalogue of Microorganisms (GCM) 10K type strain sequencing project: providing services to taxonomists for standard genome sequencing and annotation.</title>
        <authorList>
            <consortium name="The Broad Institute Genomics Platform"/>
            <consortium name="The Broad Institute Genome Sequencing Center for Infectious Disease"/>
            <person name="Wu L."/>
            <person name="Ma J."/>
        </authorList>
    </citation>
    <scope>NUCLEOTIDE SEQUENCE [LARGE SCALE GENOMIC DNA]</scope>
    <source>
        <strain evidence="2">JCM 15442</strain>
    </source>
</reference>
<dbReference type="Proteomes" id="UP000639973">
    <property type="component" value="Unassembled WGS sequence"/>
</dbReference>
<dbReference type="RefSeq" id="WP_188968062.1">
    <property type="nucleotide sequence ID" value="NZ_BMOL01000001.1"/>
</dbReference>
<dbReference type="PROSITE" id="PS51257">
    <property type="entry name" value="PROKAR_LIPOPROTEIN"/>
    <property type="match status" value="1"/>
</dbReference>
<evidence type="ECO:0000313" key="1">
    <source>
        <dbReference type="EMBL" id="GGL67361.1"/>
    </source>
</evidence>
<proteinExistence type="predicted"/>
<protein>
    <recommendedName>
        <fullName evidence="3">DUF5602 domain-containing protein</fullName>
    </recommendedName>
</protein>
<sequence length="262" mass="28016">MDRHDLWHAAARTGMLLGTALLGGCSMLGGGPQTLKGESGSFNGATVSTWARMGPDGQVSTLGFTLPMSAVNHEPMAGHHQSVTLNFPKVAQDSTFINFLALDFMPQGHDPLGRYGTPHFDVHYHHLTKAQVQAIDCKDATQGDPSKVPAGWLPPVPPGVPPQDVCVPTMGYHALPLTEFKAPGEMKDGVFDQVMIAGYYGGKFIFVEPMVSRAALQRQASFSLPVPAGPAQATLYPTTFEATYNASTQAYDFVLGGFKPVQ</sequence>
<accession>A0ABQ2FZ55</accession>
<evidence type="ECO:0008006" key="3">
    <source>
        <dbReference type="Google" id="ProtNLM"/>
    </source>
</evidence>
<comment type="caution">
    <text evidence="1">The sequence shown here is derived from an EMBL/GenBank/DDBJ whole genome shotgun (WGS) entry which is preliminary data.</text>
</comment>
<organism evidence="1 2">
    <name type="scientific">Deinococcus aerolatus</name>
    <dbReference type="NCBI Taxonomy" id="522487"/>
    <lineage>
        <taxon>Bacteria</taxon>
        <taxon>Thermotogati</taxon>
        <taxon>Deinococcota</taxon>
        <taxon>Deinococci</taxon>
        <taxon>Deinococcales</taxon>
        <taxon>Deinococcaceae</taxon>
        <taxon>Deinococcus</taxon>
    </lineage>
</organism>
<dbReference type="InterPro" id="IPR033786">
    <property type="entry name" value="TTHB210-like"/>
</dbReference>